<dbReference type="EMBL" id="JAAMPC010000010">
    <property type="protein sequence ID" value="KAG2286786.1"/>
    <property type="molecule type" value="Genomic_DNA"/>
</dbReference>
<evidence type="ECO:0000313" key="1">
    <source>
        <dbReference type="EMBL" id="KAG2286786.1"/>
    </source>
</evidence>
<dbReference type="AlphaFoldDB" id="A0A8X7UR34"/>
<sequence length="68" mass="7830">MSIEAIDPFFIKPLVCSSAEFGLFHHVVMSRLGAYLFFVTRLIRVTTLEIDHYLLLEFLLFGPLRATL</sequence>
<gene>
    <name evidence="1" type="ORF">Bca52824_046390</name>
</gene>
<name>A0A8X7UR34_BRACI</name>
<dbReference type="Proteomes" id="UP000886595">
    <property type="component" value="Unassembled WGS sequence"/>
</dbReference>
<protein>
    <submittedName>
        <fullName evidence="1">Uncharacterized protein</fullName>
    </submittedName>
</protein>
<proteinExistence type="predicted"/>
<comment type="caution">
    <text evidence="1">The sequence shown here is derived from an EMBL/GenBank/DDBJ whole genome shotgun (WGS) entry which is preliminary data.</text>
</comment>
<organism evidence="1 2">
    <name type="scientific">Brassica carinata</name>
    <name type="common">Ethiopian mustard</name>
    <name type="synonym">Abyssinian cabbage</name>
    <dbReference type="NCBI Taxonomy" id="52824"/>
    <lineage>
        <taxon>Eukaryota</taxon>
        <taxon>Viridiplantae</taxon>
        <taxon>Streptophyta</taxon>
        <taxon>Embryophyta</taxon>
        <taxon>Tracheophyta</taxon>
        <taxon>Spermatophyta</taxon>
        <taxon>Magnoliopsida</taxon>
        <taxon>eudicotyledons</taxon>
        <taxon>Gunneridae</taxon>
        <taxon>Pentapetalae</taxon>
        <taxon>rosids</taxon>
        <taxon>malvids</taxon>
        <taxon>Brassicales</taxon>
        <taxon>Brassicaceae</taxon>
        <taxon>Brassiceae</taxon>
        <taxon>Brassica</taxon>
    </lineage>
</organism>
<evidence type="ECO:0000313" key="2">
    <source>
        <dbReference type="Proteomes" id="UP000886595"/>
    </source>
</evidence>
<accession>A0A8X7UR34</accession>
<keyword evidence="2" id="KW-1185">Reference proteome</keyword>
<reference evidence="1 2" key="1">
    <citation type="submission" date="2020-02" db="EMBL/GenBank/DDBJ databases">
        <authorList>
            <person name="Ma Q."/>
            <person name="Huang Y."/>
            <person name="Song X."/>
            <person name="Pei D."/>
        </authorList>
    </citation>
    <scope>NUCLEOTIDE SEQUENCE [LARGE SCALE GENOMIC DNA]</scope>
    <source>
        <strain evidence="1">Sxm20200214</strain>
        <tissue evidence="1">Leaf</tissue>
    </source>
</reference>